<dbReference type="PRINTS" id="PR00747">
    <property type="entry name" value="GLYHDRLASE47"/>
</dbReference>
<feature type="active site" description="Proton donor" evidence="5">
    <location>
        <position position="114"/>
    </location>
</feature>
<evidence type="ECO:0000256" key="2">
    <source>
        <dbReference type="ARBA" id="ARBA00007658"/>
    </source>
</evidence>
<dbReference type="OMA" id="RRWDRRE"/>
<organism evidence="11">
    <name type="scientific">Haemonchus placei</name>
    <name type="common">Barber's pole worm</name>
    <dbReference type="NCBI Taxonomy" id="6290"/>
    <lineage>
        <taxon>Eukaryota</taxon>
        <taxon>Metazoa</taxon>
        <taxon>Ecdysozoa</taxon>
        <taxon>Nematoda</taxon>
        <taxon>Chromadorea</taxon>
        <taxon>Rhabditida</taxon>
        <taxon>Rhabditina</taxon>
        <taxon>Rhabditomorpha</taxon>
        <taxon>Strongyloidea</taxon>
        <taxon>Trichostrongylidae</taxon>
        <taxon>Haemonchus</taxon>
    </lineage>
</organism>
<dbReference type="GO" id="GO:0004571">
    <property type="term" value="F:mannosyl-oligosaccharide 1,2-alpha-mannosidase activity"/>
    <property type="evidence" value="ECO:0007669"/>
    <property type="project" value="InterPro"/>
</dbReference>
<dbReference type="AlphaFoldDB" id="A0A0N4W0J1"/>
<dbReference type="GO" id="GO:0005509">
    <property type="term" value="F:calcium ion binding"/>
    <property type="evidence" value="ECO:0007669"/>
    <property type="project" value="InterPro"/>
</dbReference>
<dbReference type="InterPro" id="IPR046450">
    <property type="entry name" value="PA_dom_sf"/>
</dbReference>
<evidence type="ECO:0000313" key="10">
    <source>
        <dbReference type="Proteomes" id="UP000268014"/>
    </source>
</evidence>
<evidence type="ECO:0000256" key="5">
    <source>
        <dbReference type="PIRSR" id="PIRSR601382-1"/>
    </source>
</evidence>
<keyword evidence="3" id="KW-0256">Endoplasmic reticulum</keyword>
<comment type="similarity">
    <text evidence="2 7">Belongs to the glycosyl hydrolase 47 family.</text>
</comment>
<evidence type="ECO:0000313" key="11">
    <source>
        <dbReference type="WBParaSite" id="HPLM_0000308101-mRNA-1"/>
    </source>
</evidence>
<gene>
    <name evidence="9" type="ORF">HPLM_LOCUS3073</name>
</gene>
<proteinExistence type="inferred from homology"/>
<dbReference type="GO" id="GO:0044322">
    <property type="term" value="C:endoplasmic reticulum quality control compartment"/>
    <property type="evidence" value="ECO:0007669"/>
    <property type="project" value="GOC"/>
</dbReference>
<dbReference type="Gene3D" id="1.50.10.10">
    <property type="match status" value="1"/>
</dbReference>
<dbReference type="InterPro" id="IPR036026">
    <property type="entry name" value="Seven-hairpin_glycosidases"/>
</dbReference>
<dbReference type="InterPro" id="IPR003137">
    <property type="entry name" value="PA_domain"/>
</dbReference>
<dbReference type="WBParaSite" id="HPLM_0000308101-mRNA-1">
    <property type="protein sequence ID" value="HPLM_0000308101-mRNA-1"/>
    <property type="gene ID" value="HPLM_0000308101"/>
</dbReference>
<feature type="domain" description="PA" evidence="8">
    <location>
        <begin position="654"/>
        <end position="749"/>
    </location>
</feature>
<dbReference type="GO" id="GO:0005975">
    <property type="term" value="P:carbohydrate metabolic process"/>
    <property type="evidence" value="ECO:0007669"/>
    <property type="project" value="InterPro"/>
</dbReference>
<dbReference type="Pfam" id="PF02225">
    <property type="entry name" value="PA"/>
    <property type="match status" value="1"/>
</dbReference>
<dbReference type="InterPro" id="IPR001382">
    <property type="entry name" value="Glyco_hydro_47"/>
</dbReference>
<keyword evidence="4" id="KW-0325">Glycoprotein</keyword>
<comment type="subcellular location">
    <subcellularLocation>
        <location evidence="1">Endoplasmic reticulum</location>
    </subcellularLocation>
</comment>
<evidence type="ECO:0000256" key="7">
    <source>
        <dbReference type="RuleBase" id="RU361193"/>
    </source>
</evidence>
<dbReference type="SUPFAM" id="SSF52025">
    <property type="entry name" value="PA domain"/>
    <property type="match status" value="1"/>
</dbReference>
<keyword evidence="10" id="KW-1185">Reference proteome</keyword>
<feature type="active site" evidence="5">
    <location>
        <position position="372"/>
    </location>
</feature>
<dbReference type="STRING" id="6290.A0A0N4W0J1"/>
<dbReference type="InterPro" id="IPR044674">
    <property type="entry name" value="EDEM1/2/3"/>
</dbReference>
<dbReference type="PANTHER" id="PTHR45679">
    <property type="entry name" value="ER DEGRADATION-ENHANCING ALPHA-MANNOSIDASE-LIKE PROTEIN 2"/>
    <property type="match status" value="1"/>
</dbReference>
<keyword evidence="6" id="KW-0106">Calcium</keyword>
<feature type="active site" evidence="5">
    <location>
        <position position="260"/>
    </location>
</feature>
<dbReference type="Proteomes" id="UP000268014">
    <property type="component" value="Unassembled WGS sequence"/>
</dbReference>
<dbReference type="EC" id="3.2.1.-" evidence="7"/>
<feature type="active site" description="Proton donor" evidence="5">
    <location>
        <position position="354"/>
    </location>
</feature>
<dbReference type="PANTHER" id="PTHR45679:SF2">
    <property type="entry name" value="ER DEGRADATION-ENHANCING ALPHA-MANNOSIDASE-LIKE PROTEIN 3"/>
    <property type="match status" value="1"/>
</dbReference>
<evidence type="ECO:0000256" key="3">
    <source>
        <dbReference type="ARBA" id="ARBA00022824"/>
    </source>
</evidence>
<dbReference type="OrthoDB" id="8118055at2759"/>
<keyword evidence="7" id="KW-0378">Hydrolase</keyword>
<protein>
    <recommendedName>
        <fullName evidence="7">alpha-1,2-Mannosidase</fullName>
        <ecNumber evidence="7">3.2.1.-</ecNumber>
    </recommendedName>
</protein>
<comment type="cofactor">
    <cofactor evidence="6">
        <name>Ca(2+)</name>
        <dbReference type="ChEBI" id="CHEBI:29108"/>
    </cofactor>
</comment>
<dbReference type="InterPro" id="IPR012341">
    <property type="entry name" value="6hp_glycosidase-like_sf"/>
</dbReference>
<dbReference type="SUPFAM" id="SSF48225">
    <property type="entry name" value="Seven-hairpin glycosidases"/>
    <property type="match status" value="1"/>
</dbReference>
<reference evidence="11" key="1">
    <citation type="submission" date="2017-02" db="UniProtKB">
        <authorList>
            <consortium name="WormBaseParasite"/>
        </authorList>
    </citation>
    <scope>IDENTIFICATION</scope>
</reference>
<dbReference type="Pfam" id="PF01532">
    <property type="entry name" value="Glyco_hydro_47"/>
    <property type="match status" value="1"/>
</dbReference>
<sequence length="900" mass="102321">MAAFTVSATDVNVEDEFFYSTDRAYEMFMHGYQSYMTYAYPADELMPLSCRGRIRGVTPSRGDVDDSLGNFSLTLIDTLDTLVVIGDLDEFERAVKLIVDNVRFDSDLIVSVFETNIRILGGLLSGHLMAELVRSKDPKRLQWYNDRQLLKMAIDIGDRLLPAFNTSSGLPYSRINLRHGMLEHLKRQKDTCTACGGTMLLEMAALSRLTGNGIYEEKARKAMDFLWGQRHRASDLMGTVLNVHSGDWVRRESGIGAGIDSYYEYCLKAYILLGDKSFLERFERHYEAVMRYVNKGPLFVDVHMHRPTVATRSFMDALLAFWPALQVLKGDVKRAIEMHEMLFQVVRKHKFLPEAFTHDFQVHWAEHPIRPEFIESTYFLYRATKDPHYLEVAKQVMDSINDYVRVPCGFAGVKDVRTMSHEDRMDSFVLSETFKYLYMIFAEPSELIFDPDNYVLTTEAHFLPLNIGNEQNEVPRRMLIHPDDISVSSKEFYVYANPPGANQYPTEAEEALRIRERTQGVLEELFDMQRQQQSSQQPLQCVKPSERLRAWAFSASNAEHIKQLRQMGIDVQVHDDGRMHLSHQTSDAISPQMAKCGIEFMQEMLQLTSQRESESAAEFRGHRYVQILSAPYFGEPVFRAAPAQYGADLEGSPVEGELVIAEPLRACSPLTNKDRVRGRIVLIERSDCMFQEKSREAQLAGAVGVIVVDHIPGTSSANEPSFAMAEDKDSPDDIVIPSLFVYHKEGHQLLKAVRSGRPIVVRLSAAPAIPNLVMEQFLTSGLPPSVEDNMICLVSEGDFIYIDSEVPAVTFNFRFESVTQSSEPHVHQEIVERHVMILQDAIAFDHPGQRATFFNLMRTAAYGALGLNVEDEDLKTVEQALREAYVLHLPPQVQEYLRVL</sequence>
<dbReference type="GO" id="GO:0016020">
    <property type="term" value="C:membrane"/>
    <property type="evidence" value="ECO:0007669"/>
    <property type="project" value="InterPro"/>
</dbReference>
<dbReference type="EMBL" id="UZAF01016096">
    <property type="protein sequence ID" value="VDO20087.1"/>
    <property type="molecule type" value="Genomic_DNA"/>
</dbReference>
<keyword evidence="6" id="KW-0479">Metal-binding</keyword>
<keyword evidence="7" id="KW-0326">Glycosidase</keyword>
<evidence type="ECO:0000256" key="6">
    <source>
        <dbReference type="PIRSR" id="PIRSR601382-2"/>
    </source>
</evidence>
<accession>A0A0N4W0J1</accession>
<reference evidence="9 10" key="2">
    <citation type="submission" date="2018-11" db="EMBL/GenBank/DDBJ databases">
        <authorList>
            <consortium name="Pathogen Informatics"/>
        </authorList>
    </citation>
    <scope>NUCLEOTIDE SEQUENCE [LARGE SCALE GENOMIC DNA]</scope>
    <source>
        <strain evidence="9 10">MHpl1</strain>
    </source>
</reference>
<evidence type="ECO:0000259" key="8">
    <source>
        <dbReference type="Pfam" id="PF02225"/>
    </source>
</evidence>
<feature type="binding site" evidence="6">
    <location>
        <position position="458"/>
    </location>
    <ligand>
        <name>Ca(2+)</name>
        <dbReference type="ChEBI" id="CHEBI:29108"/>
    </ligand>
</feature>
<evidence type="ECO:0000256" key="4">
    <source>
        <dbReference type="ARBA" id="ARBA00023180"/>
    </source>
</evidence>
<evidence type="ECO:0000313" key="9">
    <source>
        <dbReference type="EMBL" id="VDO20087.1"/>
    </source>
</evidence>
<dbReference type="GO" id="GO:1904380">
    <property type="term" value="P:endoplasmic reticulum mannose trimming"/>
    <property type="evidence" value="ECO:0007669"/>
    <property type="project" value="InterPro"/>
</dbReference>
<dbReference type="Gene3D" id="3.50.30.30">
    <property type="match status" value="1"/>
</dbReference>
<name>A0A0N4W0J1_HAEPC</name>
<evidence type="ECO:0000256" key="1">
    <source>
        <dbReference type="ARBA" id="ARBA00004240"/>
    </source>
</evidence>